<dbReference type="InterPro" id="IPR006597">
    <property type="entry name" value="Sel1-like"/>
</dbReference>
<dbReference type="InterPro" id="IPR011990">
    <property type="entry name" value="TPR-like_helical_dom_sf"/>
</dbReference>
<proteinExistence type="predicted"/>
<evidence type="ECO:0000313" key="2">
    <source>
        <dbReference type="Proteomes" id="UP001195483"/>
    </source>
</evidence>
<dbReference type="PANTHER" id="PTHR45011:SF1">
    <property type="entry name" value="DAP3-BINDING CELL DEATH ENHANCER 1"/>
    <property type="match status" value="1"/>
</dbReference>
<keyword evidence="2" id="KW-1185">Reference proteome</keyword>
<dbReference type="InterPro" id="IPR052748">
    <property type="entry name" value="ISR_Activator"/>
</dbReference>
<dbReference type="PANTHER" id="PTHR45011">
    <property type="entry name" value="DAP3-BINDING CELL DEATH ENHANCER 1"/>
    <property type="match status" value="1"/>
</dbReference>
<dbReference type="AlphaFoldDB" id="A0AAE0TIS3"/>
<gene>
    <name evidence="1" type="ORF">CHS0354_007384</name>
</gene>
<evidence type="ECO:0000313" key="1">
    <source>
        <dbReference type="EMBL" id="KAK3611124.1"/>
    </source>
</evidence>
<reference evidence="1" key="2">
    <citation type="journal article" date="2021" name="Genome Biol. Evol.">
        <title>Developing a high-quality reference genome for a parasitic bivalve with doubly uniparental inheritance (Bivalvia: Unionida).</title>
        <authorList>
            <person name="Smith C.H."/>
        </authorList>
    </citation>
    <scope>NUCLEOTIDE SEQUENCE</scope>
    <source>
        <strain evidence="1">CHS0354</strain>
        <tissue evidence="1">Mantle</tissue>
    </source>
</reference>
<feature type="non-terminal residue" evidence="1">
    <location>
        <position position="236"/>
    </location>
</feature>
<dbReference type="Gene3D" id="1.25.40.10">
    <property type="entry name" value="Tetratricopeptide repeat domain"/>
    <property type="match status" value="1"/>
</dbReference>
<reference evidence="1" key="3">
    <citation type="submission" date="2023-05" db="EMBL/GenBank/DDBJ databases">
        <authorList>
            <person name="Smith C.H."/>
        </authorList>
    </citation>
    <scope>NUCLEOTIDE SEQUENCE</scope>
    <source>
        <strain evidence="1">CHS0354</strain>
        <tissue evidence="1">Mantle</tissue>
    </source>
</reference>
<reference evidence="1" key="1">
    <citation type="journal article" date="2021" name="Genome Biol. Evol.">
        <title>A High-Quality Reference Genome for a Parasitic Bivalve with Doubly Uniparental Inheritance (Bivalvia: Unionida).</title>
        <authorList>
            <person name="Smith C.H."/>
        </authorList>
    </citation>
    <scope>NUCLEOTIDE SEQUENCE</scope>
    <source>
        <strain evidence="1">CHS0354</strain>
    </source>
</reference>
<dbReference type="Pfam" id="PF08238">
    <property type="entry name" value="Sel1"/>
    <property type="match status" value="2"/>
</dbReference>
<accession>A0AAE0TIS3</accession>
<dbReference type="SUPFAM" id="SSF81901">
    <property type="entry name" value="HCP-like"/>
    <property type="match status" value="1"/>
</dbReference>
<comment type="caution">
    <text evidence="1">The sequence shown here is derived from an EMBL/GenBank/DDBJ whole genome shotgun (WGS) entry which is preliminary data.</text>
</comment>
<name>A0AAE0TIS3_9BIVA</name>
<protein>
    <submittedName>
        <fullName evidence="1">Uncharacterized protein</fullName>
    </submittedName>
</protein>
<sequence>DPEAQYSLGLCYEEGWGVEPDECKAAQLYSQAAQGGHDGAMYNLGIFQQYGLGGLPQDLVSAKELFKKAAAAENESAKFQLQELVAMEAIKEWKELNENKQPPPKDGLTRPGHFLRINSSFSTPNLTEYVKKHMSWLGFSTAEDLNSTSSKSENIMEVRCDSFSGRQEKVIFTLGPDEDELENETLGYLEDLAGYEIKLQSAEESCGLPHHCSMLQKNATMPELQFVTCFNQALLI</sequence>
<dbReference type="SMART" id="SM00671">
    <property type="entry name" value="SEL1"/>
    <property type="match status" value="2"/>
</dbReference>
<dbReference type="EMBL" id="JAEAOA010000506">
    <property type="protein sequence ID" value="KAK3611124.1"/>
    <property type="molecule type" value="Genomic_DNA"/>
</dbReference>
<dbReference type="Proteomes" id="UP001195483">
    <property type="component" value="Unassembled WGS sequence"/>
</dbReference>
<organism evidence="1 2">
    <name type="scientific">Potamilus streckersoni</name>
    <dbReference type="NCBI Taxonomy" id="2493646"/>
    <lineage>
        <taxon>Eukaryota</taxon>
        <taxon>Metazoa</taxon>
        <taxon>Spiralia</taxon>
        <taxon>Lophotrochozoa</taxon>
        <taxon>Mollusca</taxon>
        <taxon>Bivalvia</taxon>
        <taxon>Autobranchia</taxon>
        <taxon>Heteroconchia</taxon>
        <taxon>Palaeoheterodonta</taxon>
        <taxon>Unionida</taxon>
        <taxon>Unionoidea</taxon>
        <taxon>Unionidae</taxon>
        <taxon>Ambleminae</taxon>
        <taxon>Lampsilini</taxon>
        <taxon>Potamilus</taxon>
    </lineage>
</organism>